<accession>A4UHC6</accession>
<name>A4UHC6_ALEFU</name>
<evidence type="ECO:0000313" key="1">
    <source>
        <dbReference type="EMBL" id="ABO47884.1"/>
    </source>
</evidence>
<proteinExistence type="evidence at transcript level"/>
<dbReference type="EMBL" id="EF133879">
    <property type="protein sequence ID" value="ABO47884.1"/>
    <property type="molecule type" value="mRNA"/>
</dbReference>
<sequence length="218" mass="23833">MQFLRGSQHPSQGHSSDALCLAAFREDTGKEGKKFGEMHDAFVKMADGGDDSYGQFLAFAAFAAFTVPLVQHGRGLAPSWLRGVGEYDVLNADIEAFYHAFRIGQSGDPVKSTVVSECIVKLCYGDFTKQGVKHYAGRGKGLFGNIGKKDMAVGMESFKTQTVDETQKVVNNNQGWVWFAAEMSIVGPAMELCSVPYGKRVVLVVKQANVNELYFVVK</sequence>
<dbReference type="AlphaFoldDB" id="A4UHC6"/>
<organism evidence="1">
    <name type="scientific">Alexandrium fundyense</name>
    <name type="common">Dinoflagellate</name>
    <dbReference type="NCBI Taxonomy" id="2932"/>
    <lineage>
        <taxon>Eukaryota</taxon>
        <taxon>Sar</taxon>
        <taxon>Alveolata</taxon>
        <taxon>Dinophyceae</taxon>
        <taxon>Gonyaulacales</taxon>
        <taxon>Pyrocystaceae</taxon>
        <taxon>Alexandrium</taxon>
    </lineage>
</organism>
<protein>
    <submittedName>
        <fullName evidence="1">Uncharacterized protein</fullName>
    </submittedName>
</protein>
<reference evidence="1" key="1">
    <citation type="journal article" date="2007" name="Proc. Natl. Acad. Sci. U.S.A.">
        <title>Spliced leader RNA trans-splicing in dinoflagellates.</title>
        <authorList>
            <person name="Zhang H."/>
            <person name="Hou Y."/>
            <person name="Miranda L."/>
            <person name="Campbell D.A."/>
            <person name="Sturm N.R."/>
            <person name="Gaasterland T."/>
            <person name="Lin S."/>
        </authorList>
    </citation>
    <scope>NUCLEOTIDE SEQUENCE</scope>
    <source>
        <strain evidence="1">GT-CA28</strain>
    </source>
</reference>